<dbReference type="RefSeq" id="WP_114838741.1">
    <property type="nucleotide sequence ID" value="NZ_CP031217.1"/>
</dbReference>
<keyword evidence="4" id="KW-1133">Transmembrane helix</keyword>
<evidence type="ECO:0000313" key="6">
    <source>
        <dbReference type="EMBL" id="RXK11005.1"/>
    </source>
</evidence>
<proteinExistence type="predicted"/>
<keyword evidence="2" id="KW-0677">Repeat</keyword>
<evidence type="ECO:0000256" key="2">
    <source>
        <dbReference type="ARBA" id="ARBA00022737"/>
    </source>
</evidence>
<reference evidence="5 7" key="2">
    <citation type="submission" date="2018-07" db="EMBL/GenBank/DDBJ databases">
        <title>Complete genome of the Arcobacter bivalviorum type strain LMG 26154.</title>
        <authorList>
            <person name="Miller W.G."/>
            <person name="Yee E."/>
            <person name="Bono J.L."/>
        </authorList>
    </citation>
    <scope>NUCLEOTIDE SEQUENCE [LARGE SCALE GENOMIC DNA]</scope>
    <source>
        <strain evidence="5 7">LMG 26154</strain>
    </source>
</reference>
<keyword evidence="4" id="KW-0472">Membrane</keyword>
<gene>
    <name evidence="5" type="ORF">ABIV_0874</name>
    <name evidence="6" type="ORF">CRV05_01150</name>
</gene>
<dbReference type="PROSITE" id="PS00101">
    <property type="entry name" value="HEXAPEP_TRANSFERASES"/>
    <property type="match status" value="1"/>
</dbReference>
<sequence>MTFKSKEEMNNFKNMFLHGIYLGLYGFVKYLPFPFFHYFRYFVIKIFAPNIRSKSISDGVTIYFPWNISIGKNSTLNQGVIIDGFGGVKIGEGVRIASGSVINTADHNFEDPKEFIYKQGYICAGVTIEDDVWIGANVCINKGVTIGKGSVVGGGSVVTKNIPPYSIAVGVPAKVVKKRNTNNDKELDA</sequence>
<name>A0AAX2AC33_9BACT</name>
<dbReference type="InterPro" id="IPR051159">
    <property type="entry name" value="Hexapeptide_acetyltransf"/>
</dbReference>
<dbReference type="InterPro" id="IPR018357">
    <property type="entry name" value="Hexapep_transf_CS"/>
</dbReference>
<dbReference type="PANTHER" id="PTHR23416:SF78">
    <property type="entry name" value="LIPOPOLYSACCHARIDE BIOSYNTHESIS O-ACETYL TRANSFERASE WBBJ-RELATED"/>
    <property type="match status" value="1"/>
</dbReference>
<feature type="transmembrane region" description="Helical" evidence="4">
    <location>
        <begin position="20"/>
        <end position="43"/>
    </location>
</feature>
<evidence type="ECO:0000256" key="3">
    <source>
        <dbReference type="ARBA" id="ARBA00023315"/>
    </source>
</evidence>
<dbReference type="AlphaFoldDB" id="A0AAX2AC33"/>
<evidence type="ECO:0000313" key="8">
    <source>
        <dbReference type="Proteomes" id="UP000289193"/>
    </source>
</evidence>
<evidence type="ECO:0000313" key="5">
    <source>
        <dbReference type="EMBL" id="AXH11883.1"/>
    </source>
</evidence>
<dbReference type="GO" id="GO:0016746">
    <property type="term" value="F:acyltransferase activity"/>
    <property type="evidence" value="ECO:0007669"/>
    <property type="project" value="UniProtKB-KW"/>
</dbReference>
<reference evidence="6 8" key="1">
    <citation type="submission" date="2017-10" db="EMBL/GenBank/DDBJ databases">
        <title>Genomics of the genus Arcobacter.</title>
        <authorList>
            <person name="Perez-Cataluna A."/>
            <person name="Figueras M.J."/>
        </authorList>
    </citation>
    <scope>NUCLEOTIDE SEQUENCE [LARGE SCALE GENOMIC DNA]</scope>
    <source>
        <strain evidence="6 8">CECT 7835</strain>
    </source>
</reference>
<evidence type="ECO:0000313" key="7">
    <source>
        <dbReference type="Proteomes" id="UP000253850"/>
    </source>
</evidence>
<evidence type="ECO:0000256" key="1">
    <source>
        <dbReference type="ARBA" id="ARBA00022679"/>
    </source>
</evidence>
<dbReference type="Pfam" id="PF14602">
    <property type="entry name" value="Hexapep_2"/>
    <property type="match status" value="1"/>
</dbReference>
<dbReference type="Proteomes" id="UP000253850">
    <property type="component" value="Chromosome"/>
</dbReference>
<dbReference type="EMBL" id="CP031217">
    <property type="protein sequence ID" value="AXH11883.1"/>
    <property type="molecule type" value="Genomic_DNA"/>
</dbReference>
<dbReference type="Proteomes" id="UP000289193">
    <property type="component" value="Unassembled WGS sequence"/>
</dbReference>
<dbReference type="Pfam" id="PF00132">
    <property type="entry name" value="Hexapep"/>
    <property type="match status" value="1"/>
</dbReference>
<keyword evidence="1 6" id="KW-0808">Transferase</keyword>
<dbReference type="InterPro" id="IPR001451">
    <property type="entry name" value="Hexapep"/>
</dbReference>
<dbReference type="KEGG" id="hbv:ABIV_0874"/>
<dbReference type="EMBL" id="PDKM01000001">
    <property type="protein sequence ID" value="RXK11005.1"/>
    <property type="molecule type" value="Genomic_DNA"/>
</dbReference>
<dbReference type="SUPFAM" id="SSF51161">
    <property type="entry name" value="Trimeric LpxA-like enzymes"/>
    <property type="match status" value="1"/>
</dbReference>
<dbReference type="Gene3D" id="2.160.10.10">
    <property type="entry name" value="Hexapeptide repeat proteins"/>
    <property type="match status" value="1"/>
</dbReference>
<dbReference type="CDD" id="cd04647">
    <property type="entry name" value="LbH_MAT_like"/>
    <property type="match status" value="1"/>
</dbReference>
<keyword evidence="3" id="KW-0012">Acyltransferase</keyword>
<accession>A0AAX2AC33</accession>
<dbReference type="InterPro" id="IPR011004">
    <property type="entry name" value="Trimer_LpxA-like_sf"/>
</dbReference>
<dbReference type="PANTHER" id="PTHR23416">
    <property type="entry name" value="SIALIC ACID SYNTHASE-RELATED"/>
    <property type="match status" value="1"/>
</dbReference>
<organism evidence="6 8">
    <name type="scientific">Halarcobacter bivalviorum</name>
    <dbReference type="NCBI Taxonomy" id="663364"/>
    <lineage>
        <taxon>Bacteria</taxon>
        <taxon>Pseudomonadati</taxon>
        <taxon>Campylobacterota</taxon>
        <taxon>Epsilonproteobacteria</taxon>
        <taxon>Campylobacterales</taxon>
        <taxon>Arcobacteraceae</taxon>
        <taxon>Halarcobacter</taxon>
    </lineage>
</organism>
<keyword evidence="4" id="KW-0812">Transmembrane</keyword>
<keyword evidence="8" id="KW-1185">Reference proteome</keyword>
<evidence type="ECO:0000256" key="4">
    <source>
        <dbReference type="SAM" id="Phobius"/>
    </source>
</evidence>
<protein>
    <submittedName>
        <fullName evidence="6">Transferase</fullName>
    </submittedName>
</protein>